<evidence type="ECO:0000313" key="1">
    <source>
        <dbReference type="EMBL" id="KAI5664103.1"/>
    </source>
</evidence>
<protein>
    <submittedName>
        <fullName evidence="1">Uncharacterized protein</fullName>
    </submittedName>
</protein>
<sequence length="107" mass="12218">MEKELGSILEDLPIIGGFLEFNYASFDVLHAKSKEKCILIIITLSKIKDFKYKFNGNKLEAPIIINDERSNEGRIKPSIEPTVLGRPRVKLWVVDVKEDQVLFKAKS</sequence>
<organism evidence="1 2">
    <name type="scientific">Catharanthus roseus</name>
    <name type="common">Madagascar periwinkle</name>
    <name type="synonym">Vinca rosea</name>
    <dbReference type="NCBI Taxonomy" id="4058"/>
    <lineage>
        <taxon>Eukaryota</taxon>
        <taxon>Viridiplantae</taxon>
        <taxon>Streptophyta</taxon>
        <taxon>Embryophyta</taxon>
        <taxon>Tracheophyta</taxon>
        <taxon>Spermatophyta</taxon>
        <taxon>Magnoliopsida</taxon>
        <taxon>eudicotyledons</taxon>
        <taxon>Gunneridae</taxon>
        <taxon>Pentapetalae</taxon>
        <taxon>asterids</taxon>
        <taxon>lamiids</taxon>
        <taxon>Gentianales</taxon>
        <taxon>Apocynaceae</taxon>
        <taxon>Rauvolfioideae</taxon>
        <taxon>Vinceae</taxon>
        <taxon>Catharanthinae</taxon>
        <taxon>Catharanthus</taxon>
    </lineage>
</organism>
<keyword evidence="2" id="KW-1185">Reference proteome</keyword>
<dbReference type="EMBL" id="CM044705">
    <property type="protein sequence ID" value="KAI5664103.1"/>
    <property type="molecule type" value="Genomic_DNA"/>
</dbReference>
<evidence type="ECO:0000313" key="2">
    <source>
        <dbReference type="Proteomes" id="UP001060085"/>
    </source>
</evidence>
<accession>A0ACC0AXE5</accession>
<dbReference type="Proteomes" id="UP001060085">
    <property type="component" value="Linkage Group LG05"/>
</dbReference>
<proteinExistence type="predicted"/>
<gene>
    <name evidence="1" type="ORF">M9H77_23426</name>
</gene>
<name>A0ACC0AXE5_CATRO</name>
<comment type="caution">
    <text evidence="1">The sequence shown here is derived from an EMBL/GenBank/DDBJ whole genome shotgun (WGS) entry which is preliminary data.</text>
</comment>
<reference evidence="2" key="1">
    <citation type="journal article" date="2023" name="Nat. Plants">
        <title>Single-cell RNA sequencing provides a high-resolution roadmap for understanding the multicellular compartmentation of specialized metabolism.</title>
        <authorList>
            <person name="Sun S."/>
            <person name="Shen X."/>
            <person name="Li Y."/>
            <person name="Li Y."/>
            <person name="Wang S."/>
            <person name="Li R."/>
            <person name="Zhang H."/>
            <person name="Shen G."/>
            <person name="Guo B."/>
            <person name="Wei J."/>
            <person name="Xu J."/>
            <person name="St-Pierre B."/>
            <person name="Chen S."/>
            <person name="Sun C."/>
        </authorList>
    </citation>
    <scope>NUCLEOTIDE SEQUENCE [LARGE SCALE GENOMIC DNA]</scope>
</reference>